<keyword evidence="7 8" id="KW-0472">Membrane</keyword>
<dbReference type="PANTHER" id="PTHR24221:SF654">
    <property type="entry name" value="ATP-BINDING CASSETTE SUB-FAMILY B MEMBER 6"/>
    <property type="match status" value="1"/>
</dbReference>
<dbReference type="Gene3D" id="1.20.1560.10">
    <property type="entry name" value="ABC transporter type 1, transmembrane domain"/>
    <property type="match status" value="1"/>
</dbReference>
<evidence type="ECO:0000256" key="3">
    <source>
        <dbReference type="ARBA" id="ARBA00022692"/>
    </source>
</evidence>
<keyword evidence="6 8" id="KW-1133">Transmembrane helix</keyword>
<evidence type="ECO:0000256" key="7">
    <source>
        <dbReference type="ARBA" id="ARBA00023136"/>
    </source>
</evidence>
<dbReference type="InterPro" id="IPR011527">
    <property type="entry name" value="ABC1_TM_dom"/>
</dbReference>
<feature type="transmembrane region" description="Helical" evidence="8">
    <location>
        <begin position="21"/>
        <end position="41"/>
    </location>
</feature>
<protein>
    <submittedName>
        <fullName evidence="11">ABC transporter ATP-binding protein yojI</fullName>
    </submittedName>
</protein>
<dbReference type="InterPro" id="IPR039421">
    <property type="entry name" value="Type_1_exporter"/>
</dbReference>
<proteinExistence type="predicted"/>
<gene>
    <name evidence="11" type="ORF">EPICR_130008</name>
</gene>
<feature type="domain" description="ABC transporter" evidence="9">
    <location>
        <begin position="332"/>
        <end position="543"/>
    </location>
</feature>
<keyword evidence="3 8" id="KW-0812">Transmembrane</keyword>
<organism evidence="11">
    <name type="scientific">uncultured Desulfobacteraceae bacterium</name>
    <dbReference type="NCBI Taxonomy" id="218296"/>
    <lineage>
        <taxon>Bacteria</taxon>
        <taxon>Pseudomonadati</taxon>
        <taxon>Thermodesulfobacteriota</taxon>
        <taxon>Desulfobacteria</taxon>
        <taxon>Desulfobacterales</taxon>
        <taxon>Desulfobacteraceae</taxon>
        <taxon>environmental samples</taxon>
    </lineage>
</organism>
<dbReference type="CDD" id="cd03225">
    <property type="entry name" value="ABC_cobalt_CbiO_domain1"/>
    <property type="match status" value="1"/>
</dbReference>
<evidence type="ECO:0000256" key="5">
    <source>
        <dbReference type="ARBA" id="ARBA00022840"/>
    </source>
</evidence>
<dbReference type="Pfam" id="PF00005">
    <property type="entry name" value="ABC_tran"/>
    <property type="match status" value="1"/>
</dbReference>
<evidence type="ECO:0000259" key="9">
    <source>
        <dbReference type="PROSITE" id="PS50893"/>
    </source>
</evidence>
<dbReference type="GO" id="GO:0005524">
    <property type="term" value="F:ATP binding"/>
    <property type="evidence" value="ECO:0007669"/>
    <property type="project" value="UniProtKB-KW"/>
</dbReference>
<dbReference type="InterPro" id="IPR003439">
    <property type="entry name" value="ABC_transporter-like_ATP-bd"/>
</dbReference>
<dbReference type="SMART" id="SM00382">
    <property type="entry name" value="AAA"/>
    <property type="match status" value="1"/>
</dbReference>
<dbReference type="Gene3D" id="3.40.50.300">
    <property type="entry name" value="P-loop containing nucleotide triphosphate hydrolases"/>
    <property type="match status" value="1"/>
</dbReference>
<keyword evidence="2" id="KW-0813">Transport</keyword>
<evidence type="ECO:0000256" key="8">
    <source>
        <dbReference type="SAM" id="Phobius"/>
    </source>
</evidence>
<evidence type="ECO:0000256" key="1">
    <source>
        <dbReference type="ARBA" id="ARBA00004651"/>
    </source>
</evidence>
<sequence>MPKLIQLIFFSETGEVNRRALFVLIASLVAGLAYAALAALVNEAAEEVLLNESAAWEIPLFLFMLAFFLVSKRVSLSSGVVLAEEVLEKYRNRVGDLIRRSGLARIEELDKGDIYARLTLDAKQISRSFSFGIKFFQALVTIAAVFFYIFFLSFKTGFFLAAVMAFGWFYFRLKRKKLDEAYHAAFRSEESLFEDFGHALEGFKELKLNRGKSEDFYKNHLAPLLEKTKELRISVGNEFAGINAVVFVVLFYLSLGCALFILSKDMPLTLNFKIIAVFAFIWEPVNVINAAVPEIVRGNVSAERVMDMKAKLEDSAPSDDIPPGRALEFKTLSCETLSFHYPGKEGREAFSVGPIDLAVNRGEMVFLTGGNGSGKSTFLKLLAGLYEPSGGAFFIDGSRVPLRDQRRLFSAVFADCHLFDELYGLEKVSEKKARDLIAMMGLEGKASIENTRILHSGLSAGQTKRLALVVALLEDRPVCLFDEWAAEQDPRFRKTFYERILPSLKSEGKTIVAATHDDRYFHVADRVVKMDFGKIEKTWERPS</sequence>
<feature type="domain" description="ABC transmembrane type-1" evidence="10">
    <location>
        <begin position="21"/>
        <end position="297"/>
    </location>
</feature>
<dbReference type="PROSITE" id="PS50893">
    <property type="entry name" value="ABC_TRANSPORTER_2"/>
    <property type="match status" value="1"/>
</dbReference>
<dbReference type="SUPFAM" id="SSF52540">
    <property type="entry name" value="P-loop containing nucleoside triphosphate hydrolases"/>
    <property type="match status" value="1"/>
</dbReference>
<dbReference type="InterPro" id="IPR027417">
    <property type="entry name" value="P-loop_NTPase"/>
</dbReference>
<accession>A0A484HEP9</accession>
<feature type="transmembrane region" description="Helical" evidence="8">
    <location>
        <begin position="239"/>
        <end position="262"/>
    </location>
</feature>
<dbReference type="PANTHER" id="PTHR24221">
    <property type="entry name" value="ATP-BINDING CASSETTE SUB-FAMILY B"/>
    <property type="match status" value="1"/>
</dbReference>
<dbReference type="PROSITE" id="PS50929">
    <property type="entry name" value="ABC_TM1F"/>
    <property type="match status" value="1"/>
</dbReference>
<evidence type="ECO:0000259" key="10">
    <source>
        <dbReference type="PROSITE" id="PS50929"/>
    </source>
</evidence>
<feature type="transmembrane region" description="Helical" evidence="8">
    <location>
        <begin position="131"/>
        <end position="151"/>
    </location>
</feature>
<evidence type="ECO:0000256" key="4">
    <source>
        <dbReference type="ARBA" id="ARBA00022741"/>
    </source>
</evidence>
<dbReference type="AlphaFoldDB" id="A0A484HEP9"/>
<dbReference type="InterPro" id="IPR015856">
    <property type="entry name" value="ABC_transpr_CbiO/EcfA_su"/>
</dbReference>
<dbReference type="GO" id="GO:0140359">
    <property type="term" value="F:ABC-type transporter activity"/>
    <property type="evidence" value="ECO:0007669"/>
    <property type="project" value="InterPro"/>
</dbReference>
<dbReference type="InterPro" id="IPR003593">
    <property type="entry name" value="AAA+_ATPase"/>
</dbReference>
<evidence type="ECO:0000256" key="6">
    <source>
        <dbReference type="ARBA" id="ARBA00022989"/>
    </source>
</evidence>
<keyword evidence="5 11" id="KW-0067">ATP-binding</keyword>
<comment type="subcellular location">
    <subcellularLocation>
        <location evidence="1">Cell membrane</location>
        <topology evidence="1">Multi-pass membrane protein</topology>
    </subcellularLocation>
</comment>
<dbReference type="GO" id="GO:0015833">
    <property type="term" value="P:peptide transport"/>
    <property type="evidence" value="ECO:0007669"/>
    <property type="project" value="InterPro"/>
</dbReference>
<reference evidence="11" key="1">
    <citation type="submission" date="2019-01" db="EMBL/GenBank/DDBJ databases">
        <authorList>
            <consortium name="Genoscope - CEA"/>
            <person name="William W."/>
        </authorList>
    </citation>
    <scope>NUCLEOTIDE SEQUENCE</scope>
    <source>
        <strain evidence="11">CR-1</strain>
    </source>
</reference>
<dbReference type="GO" id="GO:0005886">
    <property type="term" value="C:plasma membrane"/>
    <property type="evidence" value="ECO:0007669"/>
    <property type="project" value="UniProtKB-SubCell"/>
</dbReference>
<dbReference type="InterPro" id="IPR036640">
    <property type="entry name" value="ABC1_TM_sf"/>
</dbReference>
<dbReference type="SUPFAM" id="SSF90123">
    <property type="entry name" value="ABC transporter transmembrane region"/>
    <property type="match status" value="1"/>
</dbReference>
<dbReference type="GO" id="GO:0016887">
    <property type="term" value="F:ATP hydrolysis activity"/>
    <property type="evidence" value="ECO:0007669"/>
    <property type="project" value="InterPro"/>
</dbReference>
<name>A0A484HEP9_9BACT</name>
<feature type="transmembrane region" description="Helical" evidence="8">
    <location>
        <begin position="157"/>
        <end position="173"/>
    </location>
</feature>
<dbReference type="GO" id="GO:1904680">
    <property type="term" value="F:peptide transmembrane transporter activity"/>
    <property type="evidence" value="ECO:0007669"/>
    <property type="project" value="InterPro"/>
</dbReference>
<dbReference type="GO" id="GO:0034040">
    <property type="term" value="F:ATPase-coupled lipid transmembrane transporter activity"/>
    <property type="evidence" value="ECO:0007669"/>
    <property type="project" value="TreeGrafter"/>
</dbReference>
<feature type="transmembrane region" description="Helical" evidence="8">
    <location>
        <begin position="53"/>
        <end position="70"/>
    </location>
</feature>
<keyword evidence="4" id="KW-0547">Nucleotide-binding</keyword>
<evidence type="ECO:0000313" key="11">
    <source>
        <dbReference type="EMBL" id="VEN73191.1"/>
    </source>
</evidence>
<dbReference type="EMBL" id="CAACVI010000005">
    <property type="protein sequence ID" value="VEN73191.1"/>
    <property type="molecule type" value="Genomic_DNA"/>
</dbReference>
<dbReference type="InterPro" id="IPR005898">
    <property type="entry name" value="Cyc_pep_transpt_SyrD/YojI"/>
</dbReference>
<evidence type="ECO:0000256" key="2">
    <source>
        <dbReference type="ARBA" id="ARBA00022448"/>
    </source>
</evidence>
<dbReference type="NCBIfam" id="TIGR01194">
    <property type="entry name" value="cyc_pep_trnsptr"/>
    <property type="match status" value="1"/>
</dbReference>